<sequence length="114" mass="13186">MLSIQSWLSFYSANYAYVGKLVGRFYDENGAPTEALRQAEAAIEEGLKFKAESDRWKEQFPPCNSEWSSAKGSRFWCSRQSPAHLKRMHVLYHSCHSPFHFVCPRRAQGKSHPF</sequence>
<protein>
    <submittedName>
        <fullName evidence="1">Uncharacterized protein</fullName>
    </submittedName>
</protein>
<reference evidence="1" key="1">
    <citation type="submission" date="2015-11" db="EMBL/GenBank/DDBJ databases">
        <authorList>
            <consortium name="International Coturnix japonica Genome Analysis Consortium"/>
            <person name="Warren W."/>
            <person name="Burt D.W."/>
            <person name="Antin P.B."/>
            <person name="Lanford R."/>
            <person name="Gros J."/>
            <person name="Wilson R.K."/>
        </authorList>
    </citation>
    <scope>NUCLEOTIDE SEQUENCE [LARGE SCALE GENOMIC DNA]</scope>
</reference>
<evidence type="ECO:0000313" key="1">
    <source>
        <dbReference type="Ensembl" id="ENSCJPP00005010256.1"/>
    </source>
</evidence>
<dbReference type="Proteomes" id="UP000694412">
    <property type="component" value="Chromosome 19"/>
</dbReference>
<proteinExistence type="predicted"/>
<evidence type="ECO:0000313" key="2">
    <source>
        <dbReference type="Proteomes" id="UP000694412"/>
    </source>
</evidence>
<dbReference type="AlphaFoldDB" id="A0A8C2TCS8"/>
<reference evidence="1" key="3">
    <citation type="submission" date="2025-09" db="UniProtKB">
        <authorList>
            <consortium name="Ensembl"/>
        </authorList>
    </citation>
    <scope>IDENTIFICATION</scope>
</reference>
<dbReference type="GeneTree" id="ENSGT00940000160156"/>
<reference evidence="1" key="2">
    <citation type="submission" date="2025-08" db="UniProtKB">
        <authorList>
            <consortium name="Ensembl"/>
        </authorList>
    </citation>
    <scope>IDENTIFICATION</scope>
</reference>
<keyword evidence="2" id="KW-1185">Reference proteome</keyword>
<accession>A0A8C2TCS8</accession>
<organism evidence="1 2">
    <name type="scientific">Coturnix japonica</name>
    <name type="common">Japanese quail</name>
    <name type="synonym">Coturnix coturnix japonica</name>
    <dbReference type="NCBI Taxonomy" id="93934"/>
    <lineage>
        <taxon>Eukaryota</taxon>
        <taxon>Metazoa</taxon>
        <taxon>Chordata</taxon>
        <taxon>Craniata</taxon>
        <taxon>Vertebrata</taxon>
        <taxon>Euteleostomi</taxon>
        <taxon>Archelosauria</taxon>
        <taxon>Archosauria</taxon>
        <taxon>Dinosauria</taxon>
        <taxon>Saurischia</taxon>
        <taxon>Theropoda</taxon>
        <taxon>Coelurosauria</taxon>
        <taxon>Aves</taxon>
        <taxon>Neognathae</taxon>
        <taxon>Galloanserae</taxon>
        <taxon>Galliformes</taxon>
        <taxon>Phasianidae</taxon>
        <taxon>Perdicinae</taxon>
        <taxon>Coturnix</taxon>
    </lineage>
</organism>
<dbReference type="Ensembl" id="ENSCJPT00005015237.1">
    <property type="protein sequence ID" value="ENSCJPP00005010256.1"/>
    <property type="gene ID" value="ENSCJPG00005008968.1"/>
</dbReference>
<name>A0A8C2TCS8_COTJA</name>